<feature type="non-terminal residue" evidence="5">
    <location>
        <position position="114"/>
    </location>
</feature>
<dbReference type="Gene3D" id="2.60.120.620">
    <property type="entry name" value="q2cbj1_9rhob like domain"/>
    <property type="match status" value="1"/>
</dbReference>
<feature type="region of interest" description="Disordered" evidence="4">
    <location>
        <begin position="90"/>
        <end position="114"/>
    </location>
</feature>
<dbReference type="OrthoDB" id="420380at2759"/>
<dbReference type="EMBL" id="LWDX02042076">
    <property type="protein sequence ID" value="OEL23584.1"/>
    <property type="molecule type" value="Genomic_DNA"/>
</dbReference>
<proteinExistence type="predicted"/>
<gene>
    <name evidence="5" type="ORF">BAE44_0015397</name>
</gene>
<comment type="subcellular location">
    <subcellularLocation>
        <location evidence="1">Endoplasmic reticulum membrane</location>
    </subcellularLocation>
</comment>
<keyword evidence="2" id="KW-0479">Metal-binding</keyword>
<name>A0A1E5VEZ5_9POAL</name>
<sequence>MVRLPLRGVLLALTLLLAATAVVPVLLLAGVADGGGAAGGVAPAPPFNSSRVKAVSWQPRIFVYKGFLSDAECDHLVKLGKKKVQRSMVADNDSGKSVMSEVRTSSGTFLDKRQ</sequence>
<dbReference type="AlphaFoldDB" id="A0A1E5VEZ5"/>
<reference evidence="5 6" key="1">
    <citation type="submission" date="2016-09" db="EMBL/GenBank/DDBJ databases">
        <title>The draft genome of Dichanthelium oligosanthes: A C3 panicoid grass species.</title>
        <authorList>
            <person name="Studer A.J."/>
            <person name="Schnable J.C."/>
            <person name="Brutnell T.P."/>
        </authorList>
    </citation>
    <scope>NUCLEOTIDE SEQUENCE [LARGE SCALE GENOMIC DNA]</scope>
    <source>
        <strain evidence="6">cv. Kellogg 1175</strain>
        <tissue evidence="5">Leaf</tissue>
    </source>
</reference>
<evidence type="ECO:0000256" key="2">
    <source>
        <dbReference type="ARBA" id="ARBA00022723"/>
    </source>
</evidence>
<evidence type="ECO:0000256" key="3">
    <source>
        <dbReference type="ARBA" id="ARBA00023004"/>
    </source>
</evidence>
<dbReference type="PANTHER" id="PTHR10869">
    <property type="entry name" value="PROLYL 4-HYDROXYLASE ALPHA SUBUNIT"/>
    <property type="match status" value="1"/>
</dbReference>
<protein>
    <recommendedName>
        <fullName evidence="7">Prolyl 4-hydroxylase alpha subunit domain-containing protein</fullName>
    </recommendedName>
</protein>
<dbReference type="STRING" id="888268.A0A1E5VEZ5"/>
<accession>A0A1E5VEZ5</accession>
<dbReference type="GO" id="GO:0046872">
    <property type="term" value="F:metal ion binding"/>
    <property type="evidence" value="ECO:0007669"/>
    <property type="project" value="UniProtKB-KW"/>
</dbReference>
<keyword evidence="6" id="KW-1185">Reference proteome</keyword>
<dbReference type="InterPro" id="IPR045054">
    <property type="entry name" value="P4HA-like"/>
</dbReference>
<evidence type="ECO:0000256" key="4">
    <source>
        <dbReference type="SAM" id="MobiDB-lite"/>
    </source>
</evidence>
<evidence type="ECO:0000313" key="6">
    <source>
        <dbReference type="Proteomes" id="UP000095767"/>
    </source>
</evidence>
<comment type="caution">
    <text evidence="5">The sequence shown here is derived from an EMBL/GenBank/DDBJ whole genome shotgun (WGS) entry which is preliminary data.</text>
</comment>
<dbReference type="Proteomes" id="UP000095767">
    <property type="component" value="Unassembled WGS sequence"/>
</dbReference>
<evidence type="ECO:0000313" key="5">
    <source>
        <dbReference type="EMBL" id="OEL23584.1"/>
    </source>
</evidence>
<evidence type="ECO:0008006" key="7">
    <source>
        <dbReference type="Google" id="ProtNLM"/>
    </source>
</evidence>
<dbReference type="GO" id="GO:0004656">
    <property type="term" value="F:procollagen-proline 4-dioxygenase activity"/>
    <property type="evidence" value="ECO:0007669"/>
    <property type="project" value="TreeGrafter"/>
</dbReference>
<evidence type="ECO:0000256" key="1">
    <source>
        <dbReference type="ARBA" id="ARBA00004586"/>
    </source>
</evidence>
<dbReference type="PANTHER" id="PTHR10869:SF62">
    <property type="entry name" value="PROCOLLAGEN-PROLINE 4-DIOXYGENASE"/>
    <property type="match status" value="1"/>
</dbReference>
<keyword evidence="3" id="KW-0408">Iron</keyword>
<organism evidence="5 6">
    <name type="scientific">Dichanthelium oligosanthes</name>
    <dbReference type="NCBI Taxonomy" id="888268"/>
    <lineage>
        <taxon>Eukaryota</taxon>
        <taxon>Viridiplantae</taxon>
        <taxon>Streptophyta</taxon>
        <taxon>Embryophyta</taxon>
        <taxon>Tracheophyta</taxon>
        <taxon>Spermatophyta</taxon>
        <taxon>Magnoliopsida</taxon>
        <taxon>Liliopsida</taxon>
        <taxon>Poales</taxon>
        <taxon>Poaceae</taxon>
        <taxon>PACMAD clade</taxon>
        <taxon>Panicoideae</taxon>
        <taxon>Panicodae</taxon>
        <taxon>Paniceae</taxon>
        <taxon>Dichantheliinae</taxon>
        <taxon>Dichanthelium</taxon>
    </lineage>
</organism>
<dbReference type="GO" id="GO:0005789">
    <property type="term" value="C:endoplasmic reticulum membrane"/>
    <property type="evidence" value="ECO:0007669"/>
    <property type="project" value="UniProtKB-SubCell"/>
</dbReference>